<accession>A0A1E3NVS8</accession>
<dbReference type="GeneID" id="30201166"/>
<evidence type="ECO:0000313" key="1">
    <source>
        <dbReference type="EMBL" id="ODQ57236.1"/>
    </source>
</evidence>
<dbReference type="AlphaFoldDB" id="A0A1E3NVS8"/>
<evidence type="ECO:0000313" key="2">
    <source>
        <dbReference type="Proteomes" id="UP000094112"/>
    </source>
</evidence>
<protein>
    <submittedName>
        <fullName evidence="1">Uncharacterized protein</fullName>
    </submittedName>
</protein>
<reference evidence="1 2" key="1">
    <citation type="journal article" date="2016" name="Proc. Natl. Acad. Sci. U.S.A.">
        <title>Comparative genomics of biotechnologically important yeasts.</title>
        <authorList>
            <person name="Riley R."/>
            <person name="Haridas S."/>
            <person name="Wolfe K.H."/>
            <person name="Lopes M.R."/>
            <person name="Hittinger C.T."/>
            <person name="Goeker M."/>
            <person name="Salamov A.A."/>
            <person name="Wisecaver J.H."/>
            <person name="Long T.M."/>
            <person name="Calvey C.H."/>
            <person name="Aerts A.L."/>
            <person name="Barry K.W."/>
            <person name="Choi C."/>
            <person name="Clum A."/>
            <person name="Coughlan A.Y."/>
            <person name="Deshpande S."/>
            <person name="Douglass A.P."/>
            <person name="Hanson S.J."/>
            <person name="Klenk H.-P."/>
            <person name="LaButti K.M."/>
            <person name="Lapidus A."/>
            <person name="Lindquist E.A."/>
            <person name="Lipzen A.M."/>
            <person name="Meier-Kolthoff J.P."/>
            <person name="Ohm R.A."/>
            <person name="Otillar R.P."/>
            <person name="Pangilinan J.L."/>
            <person name="Peng Y."/>
            <person name="Rokas A."/>
            <person name="Rosa C.A."/>
            <person name="Scheuner C."/>
            <person name="Sibirny A.A."/>
            <person name="Slot J.C."/>
            <person name="Stielow J.B."/>
            <person name="Sun H."/>
            <person name="Kurtzman C.P."/>
            <person name="Blackwell M."/>
            <person name="Grigoriev I.V."/>
            <person name="Jeffries T.W."/>
        </authorList>
    </citation>
    <scope>NUCLEOTIDE SEQUENCE [LARGE SCALE GENOMIC DNA]</scope>
    <source>
        <strain evidence="2">ATCC 58044 / CBS 1984 / NCYC 433 / NRRL Y-366-8</strain>
    </source>
</reference>
<keyword evidence="2" id="KW-1185">Reference proteome</keyword>
<name>A0A1E3NVS8_WICAA</name>
<dbReference type="Proteomes" id="UP000094112">
    <property type="component" value="Unassembled WGS sequence"/>
</dbReference>
<organism evidence="1 2">
    <name type="scientific">Wickerhamomyces anomalus (strain ATCC 58044 / CBS 1984 / NCYC 433 / NRRL Y-366-8)</name>
    <name type="common">Yeast</name>
    <name type="synonym">Hansenula anomala</name>
    <dbReference type="NCBI Taxonomy" id="683960"/>
    <lineage>
        <taxon>Eukaryota</taxon>
        <taxon>Fungi</taxon>
        <taxon>Dikarya</taxon>
        <taxon>Ascomycota</taxon>
        <taxon>Saccharomycotina</taxon>
        <taxon>Saccharomycetes</taxon>
        <taxon>Phaffomycetales</taxon>
        <taxon>Wickerhamomycetaceae</taxon>
        <taxon>Wickerhamomyces</taxon>
    </lineage>
</organism>
<gene>
    <name evidence="1" type="ORF">WICANDRAFT_65494</name>
</gene>
<dbReference type="EMBL" id="KV454214">
    <property type="protein sequence ID" value="ODQ57236.1"/>
    <property type="molecule type" value="Genomic_DNA"/>
</dbReference>
<proteinExistence type="predicted"/>
<dbReference type="RefSeq" id="XP_019036443.1">
    <property type="nucleotide sequence ID" value="XM_019183920.1"/>
</dbReference>
<sequence length="288" mass="33577">MSSLCAFKEVLLKRVGDDYSEIFVPFAITKPSDDKTPFFTIYSTKLIDDFPIVFKKVLQLNHNSLPCERLVTVHKSHSSIEDFNKSTIIITQDPQLNLKHLDESFRITEDYFSGVSTFSVGNYKPFIDMQGVEHLKDETIMFGHGENFERNITRNFNDIFKDFEIKEHHFNIFKNLFKNSKTGDSNQSVNVVGMIIVEIPKEKDDDEEKDYMLILKNPSIPIDEFLFEMANYKGSDKAVLLKNDFKLYANDVKVFRIMKRMLHDIFKQLHLPMTRCNRRSSVTTTPEC</sequence>